<dbReference type="InterPro" id="IPR001412">
    <property type="entry name" value="aa-tRNA-synth_I_CS"/>
</dbReference>
<sequence length="855" mass="100998">MLKIPSRYEPSDVEEKWIRFWDEKKTFVAKANSKKPKYTIVLPPPNVTGILTLGHVLNMTIQDVLIRFKKMQGYEVLWLPGTDHAGIATSNKVEEKLRKEGKTRFDIGREKFLEEAWKWKEEYHKRITSQMKRLGLSVDWTRERFTMDEAYSKAVKEAFVRLYEKGYIYRGEYIVNYCPRCGTVISNEEVEYREEEGNLWYIRYPLKDGGYLVVATTRPETMLGDTGVAVNPNDERYREFVGKTVILPLVNREIPVIADPHVDMEFGTGVVKITPAHDPDDFRIGKKHGLPLVVVIDDKGYINENGGKYAGLERYEARKRVVEDLKSLDLIERIERHTHSVGHCSRCGTTIEPYVSMQWFVKMEDMARRARKVVEEGKVNFYLPRWKKVYYHWLDNIVDWVISRQLWWGHRIPVYYCNDCGEVMVSRDEVKKCTKCGSENITQEEDVLDTWFSSWLWPFATLGWPEETEDLEAFFPTDTLVTGWDIIFLWVARMIMASLEFTNDIPFRDVYFNGMVRDEKRRKLSKSLGNSPDPMELIKKYGSDALRLGMMLITPEGQDVIYTEKSIEIGRNFLNKLWNAFRFIDMNRTDVEPSIEDIYLTRIDRWIISRTMKTMREVENHLNNFRVNDAVRLIYDRFWFEFCDWYLEMIKPSIGKGEEERERSMKVALWVMSQFLKMLNPFIPCIAEEIYHILFETERSLSEEEWPVYEKTLEDEDVEDEVSFVMEFVENVRNVRGEFKIHPSVDLTVFLDGDEGKMKLLEEEMPWIVHLTRVRKLEKGTRRTESAFFGLKGLDVYVPLEGLIDVDKERERLRKEYDKLVKEIKKLEGRLSNEEFLKKAPEKVVNSAKEKLEYF</sequence>
<dbReference type="GO" id="GO:0005524">
    <property type="term" value="F:ATP binding"/>
    <property type="evidence" value="ECO:0007669"/>
    <property type="project" value="UniProtKB-KW"/>
</dbReference>
<evidence type="ECO:0000256" key="6">
    <source>
        <dbReference type="ARBA" id="ARBA00022741"/>
    </source>
</evidence>
<dbReference type="Gene3D" id="1.10.730.10">
    <property type="entry name" value="Isoleucyl-tRNA Synthetase, Domain 1"/>
    <property type="match status" value="1"/>
</dbReference>
<keyword evidence="9 16" id="KW-0175">Coiled coil</keyword>
<dbReference type="CDD" id="cd00817">
    <property type="entry name" value="ValRS_core"/>
    <property type="match status" value="1"/>
</dbReference>
<dbReference type="GO" id="GO:0005829">
    <property type="term" value="C:cytosol"/>
    <property type="evidence" value="ECO:0007669"/>
    <property type="project" value="TreeGrafter"/>
</dbReference>
<dbReference type="CDD" id="cd07962">
    <property type="entry name" value="Anticodon_Ia_Val"/>
    <property type="match status" value="1"/>
</dbReference>
<dbReference type="InterPro" id="IPR014729">
    <property type="entry name" value="Rossmann-like_a/b/a_fold"/>
</dbReference>
<evidence type="ECO:0000256" key="14">
    <source>
        <dbReference type="NCBIfam" id="TIGR00422"/>
    </source>
</evidence>
<comment type="subcellular location">
    <subcellularLocation>
        <location evidence="1">Cytoplasm</location>
    </subcellularLocation>
</comment>
<accession>A0A7C0ZK31</accession>
<keyword evidence="8 15" id="KW-0648">Protein biosynthesis</keyword>
<dbReference type="GO" id="GO:0004832">
    <property type="term" value="F:valine-tRNA ligase activity"/>
    <property type="evidence" value="ECO:0007669"/>
    <property type="project" value="UniProtKB-UniRule"/>
</dbReference>
<dbReference type="EMBL" id="DQWE01000059">
    <property type="protein sequence ID" value="HDI82424.1"/>
    <property type="molecule type" value="Genomic_DNA"/>
</dbReference>
<comment type="subunit">
    <text evidence="2">Monomer.</text>
</comment>
<dbReference type="Proteomes" id="UP000885847">
    <property type="component" value="Unassembled WGS sequence"/>
</dbReference>
<evidence type="ECO:0000256" key="16">
    <source>
        <dbReference type="SAM" id="Coils"/>
    </source>
</evidence>
<dbReference type="InterPro" id="IPR037118">
    <property type="entry name" value="Val-tRNA_synth_C_sf"/>
</dbReference>
<evidence type="ECO:0000256" key="10">
    <source>
        <dbReference type="ARBA" id="ARBA00023146"/>
    </source>
</evidence>
<dbReference type="FunFam" id="3.40.50.620:FF:000098">
    <property type="entry name" value="Valine--tRNA ligase"/>
    <property type="match status" value="1"/>
</dbReference>
<dbReference type="EC" id="6.1.1.9" evidence="3 14"/>
<evidence type="ECO:0000256" key="8">
    <source>
        <dbReference type="ARBA" id="ARBA00022917"/>
    </source>
</evidence>
<comment type="catalytic activity">
    <reaction evidence="12">
        <text>tRNA(Val) + L-valine + ATP = L-valyl-tRNA(Val) + AMP + diphosphate</text>
        <dbReference type="Rhea" id="RHEA:10704"/>
        <dbReference type="Rhea" id="RHEA-COMP:9672"/>
        <dbReference type="Rhea" id="RHEA-COMP:9708"/>
        <dbReference type="ChEBI" id="CHEBI:30616"/>
        <dbReference type="ChEBI" id="CHEBI:33019"/>
        <dbReference type="ChEBI" id="CHEBI:57762"/>
        <dbReference type="ChEBI" id="CHEBI:78442"/>
        <dbReference type="ChEBI" id="CHEBI:78537"/>
        <dbReference type="ChEBI" id="CHEBI:456215"/>
        <dbReference type="EC" id="6.1.1.9"/>
    </reaction>
</comment>
<evidence type="ECO:0000259" key="19">
    <source>
        <dbReference type="Pfam" id="PF10458"/>
    </source>
</evidence>
<keyword evidence="10 15" id="KW-0030">Aminoacyl-tRNA synthetase</keyword>
<keyword evidence="4" id="KW-0963">Cytoplasm</keyword>
<dbReference type="Gene3D" id="3.90.740.10">
    <property type="entry name" value="Valyl/Leucyl/Isoleucyl-tRNA synthetase, editing domain"/>
    <property type="match status" value="2"/>
</dbReference>
<dbReference type="SUPFAM" id="SSF47323">
    <property type="entry name" value="Anticodon-binding domain of a subclass of class I aminoacyl-tRNA synthetases"/>
    <property type="match status" value="1"/>
</dbReference>
<dbReference type="Pfam" id="PF08264">
    <property type="entry name" value="Anticodon_1"/>
    <property type="match status" value="1"/>
</dbReference>
<dbReference type="SUPFAM" id="SSF52374">
    <property type="entry name" value="Nucleotidylyl transferase"/>
    <property type="match status" value="1"/>
</dbReference>
<evidence type="ECO:0000256" key="11">
    <source>
        <dbReference type="ARBA" id="ARBA00024407"/>
    </source>
</evidence>
<evidence type="ECO:0000259" key="17">
    <source>
        <dbReference type="Pfam" id="PF00133"/>
    </source>
</evidence>
<dbReference type="Gene3D" id="3.40.50.620">
    <property type="entry name" value="HUPs"/>
    <property type="match status" value="2"/>
</dbReference>
<dbReference type="SUPFAM" id="SSF50677">
    <property type="entry name" value="ValRS/IleRS/LeuRS editing domain"/>
    <property type="match status" value="1"/>
</dbReference>
<dbReference type="InterPro" id="IPR019499">
    <property type="entry name" value="Val-tRNA_synth_tRNA-bd"/>
</dbReference>
<dbReference type="InterPro" id="IPR002303">
    <property type="entry name" value="Valyl-tRNA_ligase"/>
</dbReference>
<dbReference type="Pfam" id="PF10458">
    <property type="entry name" value="Val_tRNA-synt_C"/>
    <property type="match status" value="1"/>
</dbReference>
<dbReference type="PROSITE" id="PS00178">
    <property type="entry name" value="AA_TRNA_LIGASE_I"/>
    <property type="match status" value="1"/>
</dbReference>
<dbReference type="PANTHER" id="PTHR11946:SF93">
    <property type="entry name" value="VALINE--TRNA LIGASE, CHLOROPLASTIC_MITOCHONDRIAL 2"/>
    <property type="match status" value="1"/>
</dbReference>
<dbReference type="NCBIfam" id="NF004349">
    <property type="entry name" value="PRK05729.1"/>
    <property type="match status" value="1"/>
</dbReference>
<evidence type="ECO:0000256" key="13">
    <source>
        <dbReference type="ARBA" id="ARBA00060830"/>
    </source>
</evidence>
<evidence type="ECO:0000256" key="12">
    <source>
        <dbReference type="ARBA" id="ARBA00047552"/>
    </source>
</evidence>
<dbReference type="InterPro" id="IPR009008">
    <property type="entry name" value="Val/Leu/Ile-tRNA-synth_edit"/>
</dbReference>
<feature type="non-terminal residue" evidence="20">
    <location>
        <position position="855"/>
    </location>
</feature>
<dbReference type="InterPro" id="IPR002300">
    <property type="entry name" value="aa-tRNA-synth_Ia"/>
</dbReference>
<organism evidence="20">
    <name type="scientific">candidate division WOR-3 bacterium</name>
    <dbReference type="NCBI Taxonomy" id="2052148"/>
    <lineage>
        <taxon>Bacteria</taxon>
        <taxon>Bacteria division WOR-3</taxon>
    </lineage>
</organism>
<name>A0A7C0ZK31_UNCW3</name>
<evidence type="ECO:0000256" key="7">
    <source>
        <dbReference type="ARBA" id="ARBA00022840"/>
    </source>
</evidence>
<protein>
    <recommendedName>
        <fullName evidence="11 14">Valine--tRNA ligase</fullName>
        <ecNumber evidence="3 14">6.1.1.9</ecNumber>
    </recommendedName>
</protein>
<dbReference type="GO" id="GO:0006438">
    <property type="term" value="P:valyl-tRNA aminoacylation"/>
    <property type="evidence" value="ECO:0007669"/>
    <property type="project" value="UniProtKB-UniRule"/>
</dbReference>
<dbReference type="GO" id="GO:0002161">
    <property type="term" value="F:aminoacyl-tRNA deacylase activity"/>
    <property type="evidence" value="ECO:0007669"/>
    <property type="project" value="InterPro"/>
</dbReference>
<feature type="domain" description="Aminoacyl-tRNA synthetase class Ia" evidence="17">
    <location>
        <begin position="17"/>
        <end position="560"/>
    </location>
</feature>
<dbReference type="InterPro" id="IPR009080">
    <property type="entry name" value="tRNAsynth_Ia_anticodon-bd"/>
</dbReference>
<feature type="coiled-coil region" evidence="16">
    <location>
        <begin position="803"/>
        <end position="837"/>
    </location>
</feature>
<dbReference type="HAMAP" id="MF_02004">
    <property type="entry name" value="Val_tRNA_synth_type1"/>
    <property type="match status" value="1"/>
</dbReference>
<dbReference type="InterPro" id="IPR013155">
    <property type="entry name" value="M/V/L/I-tRNA-synth_anticd-bd"/>
</dbReference>
<dbReference type="InterPro" id="IPR033705">
    <property type="entry name" value="Anticodon_Ia_Val"/>
</dbReference>
<evidence type="ECO:0000259" key="18">
    <source>
        <dbReference type="Pfam" id="PF08264"/>
    </source>
</evidence>
<reference evidence="20" key="1">
    <citation type="journal article" date="2020" name="mSystems">
        <title>Genome- and Community-Level Interaction Insights into Carbon Utilization and Element Cycling Functions of Hydrothermarchaeota in Hydrothermal Sediment.</title>
        <authorList>
            <person name="Zhou Z."/>
            <person name="Liu Y."/>
            <person name="Xu W."/>
            <person name="Pan J."/>
            <person name="Luo Z.H."/>
            <person name="Li M."/>
        </authorList>
    </citation>
    <scope>NUCLEOTIDE SEQUENCE [LARGE SCALE GENOMIC DNA]</scope>
    <source>
        <strain evidence="20">HyVt-102</strain>
    </source>
</reference>
<evidence type="ECO:0000313" key="20">
    <source>
        <dbReference type="EMBL" id="HDI82424.1"/>
    </source>
</evidence>
<keyword evidence="6 15" id="KW-0547">Nucleotide-binding</keyword>
<dbReference type="FunFam" id="3.40.50.620:FF:000032">
    <property type="entry name" value="Valine--tRNA ligase"/>
    <property type="match status" value="1"/>
</dbReference>
<dbReference type="Pfam" id="PF00133">
    <property type="entry name" value="tRNA-synt_1"/>
    <property type="match status" value="1"/>
</dbReference>
<dbReference type="PRINTS" id="PR00986">
    <property type="entry name" value="TRNASYNTHVAL"/>
</dbReference>
<comment type="similarity">
    <text evidence="13">Belongs to the class-I aminoacyl-tRNA synthetase family. ValS type 1 subfamily.</text>
</comment>
<dbReference type="Gene3D" id="1.10.287.380">
    <property type="entry name" value="Valyl-tRNA synthetase, C-terminal domain"/>
    <property type="match status" value="1"/>
</dbReference>
<keyword evidence="7 15" id="KW-0067">ATP-binding</keyword>
<dbReference type="PANTHER" id="PTHR11946">
    <property type="entry name" value="VALYL-TRNA SYNTHETASES"/>
    <property type="match status" value="1"/>
</dbReference>
<dbReference type="InterPro" id="IPR010978">
    <property type="entry name" value="tRNA-bd_arm"/>
</dbReference>
<evidence type="ECO:0000256" key="15">
    <source>
        <dbReference type="RuleBase" id="RU363035"/>
    </source>
</evidence>
<evidence type="ECO:0000256" key="3">
    <source>
        <dbReference type="ARBA" id="ARBA00013169"/>
    </source>
</evidence>
<evidence type="ECO:0000256" key="1">
    <source>
        <dbReference type="ARBA" id="ARBA00004496"/>
    </source>
</evidence>
<dbReference type="FunFam" id="3.90.740.10:FF:000005">
    <property type="entry name" value="Valine--tRNA ligase, mitochondrial"/>
    <property type="match status" value="1"/>
</dbReference>
<evidence type="ECO:0000256" key="5">
    <source>
        <dbReference type="ARBA" id="ARBA00022598"/>
    </source>
</evidence>
<comment type="caution">
    <text evidence="20">The sequence shown here is derived from an EMBL/GenBank/DDBJ whole genome shotgun (WGS) entry which is preliminary data.</text>
</comment>
<dbReference type="NCBIfam" id="TIGR00422">
    <property type="entry name" value="valS"/>
    <property type="match status" value="1"/>
</dbReference>
<dbReference type="AlphaFoldDB" id="A0A7C0ZK31"/>
<proteinExistence type="inferred from homology"/>
<gene>
    <name evidence="20" type="ORF">ENF18_01360</name>
</gene>
<dbReference type="SUPFAM" id="SSF46589">
    <property type="entry name" value="tRNA-binding arm"/>
    <property type="match status" value="1"/>
</dbReference>
<evidence type="ECO:0000256" key="9">
    <source>
        <dbReference type="ARBA" id="ARBA00023054"/>
    </source>
</evidence>
<evidence type="ECO:0000256" key="2">
    <source>
        <dbReference type="ARBA" id="ARBA00011245"/>
    </source>
</evidence>
<evidence type="ECO:0000256" key="4">
    <source>
        <dbReference type="ARBA" id="ARBA00022490"/>
    </source>
</evidence>
<feature type="domain" description="Valyl-tRNA synthetase tRNA-binding arm" evidence="19">
    <location>
        <begin position="805"/>
        <end position="853"/>
    </location>
</feature>
<keyword evidence="5 15" id="KW-0436">Ligase</keyword>
<dbReference type="FunFam" id="1.10.287.380:FF:000001">
    <property type="entry name" value="Valine--tRNA ligase"/>
    <property type="match status" value="1"/>
</dbReference>
<feature type="domain" description="Methionyl/Valyl/Leucyl/Isoleucyl-tRNA synthetase anticodon-binding" evidence="18">
    <location>
        <begin position="604"/>
        <end position="749"/>
    </location>
</feature>